<protein>
    <recommendedName>
        <fullName evidence="4">C2H2-type domain-containing protein</fullName>
    </recommendedName>
</protein>
<evidence type="ECO:0000313" key="3">
    <source>
        <dbReference type="Proteomes" id="UP000799429"/>
    </source>
</evidence>
<evidence type="ECO:0000313" key="2">
    <source>
        <dbReference type="EMBL" id="KAF2841769.1"/>
    </source>
</evidence>
<gene>
    <name evidence="2" type="ORF">M501DRAFT_1001052</name>
    <name evidence="1" type="ORF">M501DRAFT_997932</name>
</gene>
<dbReference type="EMBL" id="MU006107">
    <property type="protein sequence ID" value="KAF2835753.1"/>
    <property type="molecule type" value="Genomic_DNA"/>
</dbReference>
<keyword evidence="3" id="KW-1185">Reference proteome</keyword>
<dbReference type="Pfam" id="PF12013">
    <property type="entry name" value="OrsD"/>
    <property type="match status" value="1"/>
</dbReference>
<name>A0A9P4VVK6_9PEZI</name>
<accession>A0A9P4VVK6</accession>
<proteinExistence type="predicted"/>
<comment type="caution">
    <text evidence="2">The sequence shown here is derived from an EMBL/GenBank/DDBJ whole genome shotgun (WGS) entry which is preliminary data.</text>
</comment>
<dbReference type="AlphaFoldDB" id="A0A9P4VVK6"/>
<dbReference type="Proteomes" id="UP000799429">
    <property type="component" value="Unassembled WGS sequence"/>
</dbReference>
<dbReference type="EMBL" id="MU006091">
    <property type="protein sequence ID" value="KAF2841769.1"/>
    <property type="molecule type" value="Genomic_DNA"/>
</dbReference>
<evidence type="ECO:0008006" key="4">
    <source>
        <dbReference type="Google" id="ProtNLM"/>
    </source>
</evidence>
<dbReference type="InterPro" id="IPR022698">
    <property type="entry name" value="OrsD"/>
</dbReference>
<evidence type="ECO:0000313" key="1">
    <source>
        <dbReference type="EMBL" id="KAF2835753.1"/>
    </source>
</evidence>
<organism evidence="2 3">
    <name type="scientific">Patellaria atrata CBS 101060</name>
    <dbReference type="NCBI Taxonomy" id="1346257"/>
    <lineage>
        <taxon>Eukaryota</taxon>
        <taxon>Fungi</taxon>
        <taxon>Dikarya</taxon>
        <taxon>Ascomycota</taxon>
        <taxon>Pezizomycotina</taxon>
        <taxon>Dothideomycetes</taxon>
        <taxon>Dothideomycetes incertae sedis</taxon>
        <taxon>Patellariales</taxon>
        <taxon>Patellariaceae</taxon>
        <taxon>Patellaria</taxon>
    </lineage>
</organism>
<reference evidence="2" key="1">
    <citation type="journal article" date="2020" name="Stud. Mycol.">
        <title>101 Dothideomycetes genomes: a test case for predicting lifestyles and emergence of pathogens.</title>
        <authorList>
            <person name="Haridas S."/>
            <person name="Albert R."/>
            <person name="Binder M."/>
            <person name="Bloem J."/>
            <person name="Labutti K."/>
            <person name="Salamov A."/>
            <person name="Andreopoulos B."/>
            <person name="Baker S."/>
            <person name="Barry K."/>
            <person name="Bills G."/>
            <person name="Bluhm B."/>
            <person name="Cannon C."/>
            <person name="Castanera R."/>
            <person name="Culley D."/>
            <person name="Daum C."/>
            <person name="Ezra D."/>
            <person name="Gonzalez J."/>
            <person name="Henrissat B."/>
            <person name="Kuo A."/>
            <person name="Liang C."/>
            <person name="Lipzen A."/>
            <person name="Lutzoni F."/>
            <person name="Magnuson J."/>
            <person name="Mondo S."/>
            <person name="Nolan M."/>
            <person name="Ohm R."/>
            <person name="Pangilinan J."/>
            <person name="Park H.-J."/>
            <person name="Ramirez L."/>
            <person name="Alfaro M."/>
            <person name="Sun H."/>
            <person name="Tritt A."/>
            <person name="Yoshinaga Y."/>
            <person name="Zwiers L.-H."/>
            <person name="Turgeon B."/>
            <person name="Goodwin S."/>
            <person name="Spatafora J."/>
            <person name="Crous P."/>
            <person name="Grigoriev I."/>
        </authorList>
    </citation>
    <scope>NUCLEOTIDE SEQUENCE</scope>
    <source>
        <strain evidence="2">CBS 101060</strain>
    </source>
</reference>
<sequence>MDQFNTLFIHIPCYRVAVCKECHVGIVKANIARHLDTRHANLTRSTLQEIARAARAIEELAEGEEQVVYPGPDSEPVPHLAVWRDGLKCTRCGYIRRTIQDVQSHCREQHGWANPRKRGRMAKGCRAEANAMWVEGVHCQKFAGAGKLGKRRTRESR</sequence>
<dbReference type="OrthoDB" id="3690291at2759"/>